<evidence type="ECO:0000256" key="1">
    <source>
        <dbReference type="ARBA" id="ARBA00001946"/>
    </source>
</evidence>
<dbReference type="RefSeq" id="WP_188753152.1">
    <property type="nucleotide sequence ID" value="NZ_BMIK01000019.1"/>
</dbReference>
<dbReference type="SUPFAM" id="SSF55811">
    <property type="entry name" value="Nudix"/>
    <property type="match status" value="1"/>
</dbReference>
<dbReference type="InterPro" id="IPR020084">
    <property type="entry name" value="NUDIX_hydrolase_CS"/>
</dbReference>
<evidence type="ECO:0000256" key="7">
    <source>
        <dbReference type="ARBA" id="ARBA00022801"/>
    </source>
</evidence>
<keyword evidence="6" id="KW-0227">DNA damage</keyword>
<dbReference type="PRINTS" id="PR00502">
    <property type="entry name" value="NUDIXFAMILY"/>
</dbReference>
<dbReference type="Gene3D" id="3.90.79.10">
    <property type="entry name" value="Nucleoside Triphosphate Pyrophosphohydrolase"/>
    <property type="match status" value="1"/>
</dbReference>
<dbReference type="Pfam" id="PF00293">
    <property type="entry name" value="NUDIX"/>
    <property type="match status" value="1"/>
</dbReference>
<comment type="catalytic activity">
    <reaction evidence="11">
        <text>8-oxo-GTP + H2O = 8-oxo-GMP + diphosphate + H(+)</text>
        <dbReference type="Rhea" id="RHEA:67616"/>
        <dbReference type="ChEBI" id="CHEBI:15377"/>
        <dbReference type="ChEBI" id="CHEBI:15378"/>
        <dbReference type="ChEBI" id="CHEBI:33019"/>
        <dbReference type="ChEBI" id="CHEBI:143553"/>
        <dbReference type="ChEBI" id="CHEBI:145694"/>
    </reaction>
</comment>
<dbReference type="PANTHER" id="PTHR47707">
    <property type="entry name" value="8-OXO-DGTP DIPHOSPHATASE"/>
    <property type="match status" value="1"/>
</dbReference>
<keyword evidence="5" id="KW-0479">Metal-binding</keyword>
<reference evidence="20" key="1">
    <citation type="journal article" date="2019" name="Int. J. Syst. Evol. Microbiol.">
        <title>The Global Catalogue of Microorganisms (GCM) 10K type strain sequencing project: providing services to taxonomists for standard genome sequencing and annotation.</title>
        <authorList>
            <consortium name="The Broad Institute Genomics Platform"/>
            <consortium name="The Broad Institute Genome Sequencing Center for Infectious Disease"/>
            <person name="Wu L."/>
            <person name="Ma J."/>
        </authorList>
    </citation>
    <scope>NUCLEOTIDE SEQUENCE [LARGE SCALE GENOMIC DNA]</scope>
    <source>
        <strain evidence="20">CGMCC 1.15342</strain>
    </source>
</reference>
<gene>
    <name evidence="19" type="ORF">GCM10011386_39040</name>
</gene>
<dbReference type="EMBL" id="BMIK01000019">
    <property type="protein sequence ID" value="GGC42940.1"/>
    <property type="molecule type" value="Genomic_DNA"/>
</dbReference>
<evidence type="ECO:0000259" key="18">
    <source>
        <dbReference type="PROSITE" id="PS51462"/>
    </source>
</evidence>
<comment type="caution">
    <text evidence="19">The sequence shown here is derived from an EMBL/GenBank/DDBJ whole genome shotgun (WGS) entry which is preliminary data.</text>
</comment>
<evidence type="ECO:0000256" key="14">
    <source>
        <dbReference type="ARBA" id="ARBA00041592"/>
    </source>
</evidence>
<evidence type="ECO:0000313" key="20">
    <source>
        <dbReference type="Proteomes" id="UP000597338"/>
    </source>
</evidence>
<dbReference type="Proteomes" id="UP000597338">
    <property type="component" value="Unassembled WGS sequence"/>
</dbReference>
<dbReference type="GO" id="GO:0016787">
    <property type="term" value="F:hydrolase activity"/>
    <property type="evidence" value="ECO:0007669"/>
    <property type="project" value="UniProtKB-KW"/>
</dbReference>
<evidence type="ECO:0000256" key="3">
    <source>
        <dbReference type="ARBA" id="ARBA00022457"/>
    </source>
</evidence>
<evidence type="ECO:0000256" key="8">
    <source>
        <dbReference type="ARBA" id="ARBA00022842"/>
    </source>
</evidence>
<sequence length="130" mass="15028">MLIVTCAIIIRERKILICQRSSTMNLPLKWEFPGGKVEPGEDEKATIVREIKEELHLDIEVVKRLEPVEHDYPTFRIRLVPFIANVVDGELVLEEHADARWVTVDDLDQYDWAPADVPIVEQLKADALWN</sequence>
<evidence type="ECO:0000256" key="13">
    <source>
        <dbReference type="ARBA" id="ARBA00040794"/>
    </source>
</evidence>
<dbReference type="InterPro" id="IPR020476">
    <property type="entry name" value="Nudix_hydrolase"/>
</dbReference>
<evidence type="ECO:0000256" key="12">
    <source>
        <dbReference type="ARBA" id="ARBA00038905"/>
    </source>
</evidence>
<organism evidence="19 20">
    <name type="scientific">Parapedobacter defluvii</name>
    <dbReference type="NCBI Taxonomy" id="2045106"/>
    <lineage>
        <taxon>Bacteria</taxon>
        <taxon>Pseudomonadati</taxon>
        <taxon>Bacteroidota</taxon>
        <taxon>Sphingobacteriia</taxon>
        <taxon>Sphingobacteriales</taxon>
        <taxon>Sphingobacteriaceae</taxon>
        <taxon>Parapedobacter</taxon>
    </lineage>
</organism>
<evidence type="ECO:0000256" key="17">
    <source>
        <dbReference type="RuleBase" id="RU003476"/>
    </source>
</evidence>
<dbReference type="PROSITE" id="PS51462">
    <property type="entry name" value="NUDIX"/>
    <property type="match status" value="1"/>
</dbReference>
<dbReference type="InterPro" id="IPR047127">
    <property type="entry name" value="MutT-like"/>
</dbReference>
<evidence type="ECO:0000256" key="10">
    <source>
        <dbReference type="ARBA" id="ARBA00035861"/>
    </source>
</evidence>
<dbReference type="CDD" id="cd03425">
    <property type="entry name" value="NUDIX_MutT_NudA_like"/>
    <property type="match status" value="1"/>
</dbReference>
<keyword evidence="8" id="KW-0460">Magnesium</keyword>
<evidence type="ECO:0000256" key="16">
    <source>
        <dbReference type="ARBA" id="ARBA00042798"/>
    </source>
</evidence>
<evidence type="ECO:0000313" key="19">
    <source>
        <dbReference type="EMBL" id="GGC42940.1"/>
    </source>
</evidence>
<keyword evidence="20" id="KW-1185">Reference proteome</keyword>
<evidence type="ECO:0000256" key="15">
    <source>
        <dbReference type="ARBA" id="ARBA00041979"/>
    </source>
</evidence>
<keyword evidence="9" id="KW-0234">DNA repair</keyword>
<evidence type="ECO:0000256" key="11">
    <source>
        <dbReference type="ARBA" id="ARBA00036904"/>
    </source>
</evidence>
<accession>A0ABQ1MNL9</accession>
<keyword evidence="3" id="KW-0515">Mutator protein</keyword>
<dbReference type="PROSITE" id="PS00893">
    <property type="entry name" value="NUDIX_BOX"/>
    <property type="match status" value="1"/>
</dbReference>
<feature type="domain" description="Nudix hydrolase" evidence="18">
    <location>
        <begin position="1"/>
        <end position="125"/>
    </location>
</feature>
<protein>
    <recommendedName>
        <fullName evidence="13">8-oxo-dGTP diphosphatase</fullName>
        <ecNumber evidence="12">3.6.1.55</ecNumber>
    </recommendedName>
    <alternativeName>
        <fullName evidence="16">7,8-dihydro-8-oxoguanine-triphosphatase</fullName>
    </alternativeName>
    <alternativeName>
        <fullName evidence="15">Mutator protein MutT</fullName>
    </alternativeName>
    <alternativeName>
        <fullName evidence="14">dGTP pyrophosphohydrolase</fullName>
    </alternativeName>
</protein>
<evidence type="ECO:0000256" key="4">
    <source>
        <dbReference type="ARBA" id="ARBA00022705"/>
    </source>
</evidence>
<dbReference type="EC" id="3.6.1.55" evidence="12"/>
<comment type="cofactor">
    <cofactor evidence="1">
        <name>Mg(2+)</name>
        <dbReference type="ChEBI" id="CHEBI:18420"/>
    </cofactor>
</comment>
<comment type="catalytic activity">
    <reaction evidence="10">
        <text>8-oxo-dGTP + H2O = 8-oxo-dGMP + diphosphate + H(+)</text>
        <dbReference type="Rhea" id="RHEA:31575"/>
        <dbReference type="ChEBI" id="CHEBI:15377"/>
        <dbReference type="ChEBI" id="CHEBI:15378"/>
        <dbReference type="ChEBI" id="CHEBI:33019"/>
        <dbReference type="ChEBI" id="CHEBI:63224"/>
        <dbReference type="ChEBI" id="CHEBI:77896"/>
        <dbReference type="EC" id="3.6.1.55"/>
    </reaction>
</comment>
<evidence type="ECO:0000256" key="2">
    <source>
        <dbReference type="ARBA" id="ARBA00005582"/>
    </source>
</evidence>
<name>A0ABQ1MNL9_9SPHI</name>
<evidence type="ECO:0000256" key="6">
    <source>
        <dbReference type="ARBA" id="ARBA00022763"/>
    </source>
</evidence>
<keyword evidence="7 17" id="KW-0378">Hydrolase</keyword>
<evidence type="ECO:0000256" key="5">
    <source>
        <dbReference type="ARBA" id="ARBA00022723"/>
    </source>
</evidence>
<keyword evidence="4" id="KW-0235">DNA replication</keyword>
<dbReference type="InterPro" id="IPR015797">
    <property type="entry name" value="NUDIX_hydrolase-like_dom_sf"/>
</dbReference>
<proteinExistence type="inferred from homology"/>
<evidence type="ECO:0000256" key="9">
    <source>
        <dbReference type="ARBA" id="ARBA00023204"/>
    </source>
</evidence>
<dbReference type="PANTHER" id="PTHR47707:SF1">
    <property type="entry name" value="NUDIX HYDROLASE FAMILY PROTEIN"/>
    <property type="match status" value="1"/>
</dbReference>
<comment type="similarity">
    <text evidence="2 17">Belongs to the Nudix hydrolase family.</text>
</comment>
<dbReference type="InterPro" id="IPR000086">
    <property type="entry name" value="NUDIX_hydrolase_dom"/>
</dbReference>